<dbReference type="AlphaFoldDB" id="A0A645HL65"/>
<proteinExistence type="predicted"/>
<organism evidence="1">
    <name type="scientific">bioreactor metagenome</name>
    <dbReference type="NCBI Taxonomy" id="1076179"/>
    <lineage>
        <taxon>unclassified sequences</taxon>
        <taxon>metagenomes</taxon>
        <taxon>ecological metagenomes</taxon>
    </lineage>
</organism>
<sequence>MYTIEFTVGSQKISLTGYFTPMNLNNADSDHFVFTSDAVETGKYECLCIKMTSCANEHDLMQANFDLSGKTVISLLFKEISTCKGDVYYWQGEIKPLNSVKELFSNVLTVENIQKKKITPEKYENIKSNSGELYYMKDTAVHTEEEIAKE</sequence>
<accession>A0A645HL65</accession>
<dbReference type="EMBL" id="VSSQ01095732">
    <property type="protein sequence ID" value="MPN39738.1"/>
    <property type="molecule type" value="Genomic_DNA"/>
</dbReference>
<comment type="caution">
    <text evidence="1">The sequence shown here is derived from an EMBL/GenBank/DDBJ whole genome shotgun (WGS) entry which is preliminary data.</text>
</comment>
<protein>
    <submittedName>
        <fullName evidence="1">Uncharacterized protein</fullName>
    </submittedName>
</protein>
<name>A0A645HL65_9ZZZZ</name>
<gene>
    <name evidence="1" type="ORF">SDC9_187267</name>
</gene>
<evidence type="ECO:0000313" key="1">
    <source>
        <dbReference type="EMBL" id="MPN39738.1"/>
    </source>
</evidence>
<reference evidence="1" key="1">
    <citation type="submission" date="2019-08" db="EMBL/GenBank/DDBJ databases">
        <authorList>
            <person name="Kucharzyk K."/>
            <person name="Murdoch R.W."/>
            <person name="Higgins S."/>
            <person name="Loffler F."/>
        </authorList>
    </citation>
    <scope>NUCLEOTIDE SEQUENCE</scope>
</reference>